<organism evidence="1 2">
    <name type="scientific">Kineosporia babensis</name>
    <dbReference type="NCBI Taxonomy" id="499548"/>
    <lineage>
        <taxon>Bacteria</taxon>
        <taxon>Bacillati</taxon>
        <taxon>Actinomycetota</taxon>
        <taxon>Actinomycetes</taxon>
        <taxon>Kineosporiales</taxon>
        <taxon>Kineosporiaceae</taxon>
        <taxon>Kineosporia</taxon>
    </lineage>
</organism>
<evidence type="ECO:0000313" key="1">
    <source>
        <dbReference type="EMBL" id="MCD5317063.1"/>
    </source>
</evidence>
<proteinExistence type="predicted"/>
<evidence type="ECO:0000313" key="2">
    <source>
        <dbReference type="Proteomes" id="UP001138997"/>
    </source>
</evidence>
<sequence length="133" mass="14909">MLELIHNMDISRTRHMVAFPRPGSLGILIHLFWPDGKDLIELDARVAAGIASDEDFMGAIPVERASMLCQNCLVKFDLLKWQDGNSIFRTESLEWIAGQEGGDSCPNCGHRLGMRTVHIFFWASRDLSLVPSP</sequence>
<protein>
    <submittedName>
        <fullName evidence="1">Uncharacterized protein</fullName>
    </submittedName>
</protein>
<reference evidence="1" key="1">
    <citation type="submission" date="2021-11" db="EMBL/GenBank/DDBJ databases">
        <title>Streptomyces corallinus and Kineosporia corallina sp. nov., two new coral-derived marine actinobacteria.</title>
        <authorList>
            <person name="Buangrab K."/>
            <person name="Sutthacheep M."/>
            <person name="Yeemin T."/>
            <person name="Harunari E."/>
            <person name="Igarashi Y."/>
            <person name="Sripreechasak P."/>
            <person name="Kanchanasin P."/>
            <person name="Tanasupawat S."/>
            <person name="Phongsopitanun W."/>
        </authorList>
    </citation>
    <scope>NUCLEOTIDE SEQUENCE</scope>
    <source>
        <strain evidence="1">JCM 31032</strain>
    </source>
</reference>
<dbReference type="Proteomes" id="UP001138997">
    <property type="component" value="Unassembled WGS sequence"/>
</dbReference>
<dbReference type="EMBL" id="JAJOMB010000040">
    <property type="protein sequence ID" value="MCD5317063.1"/>
    <property type="molecule type" value="Genomic_DNA"/>
</dbReference>
<comment type="caution">
    <text evidence="1">The sequence shown here is derived from an EMBL/GenBank/DDBJ whole genome shotgun (WGS) entry which is preliminary data.</text>
</comment>
<name>A0A9X1NMT8_9ACTN</name>
<dbReference type="RefSeq" id="WP_231449915.1">
    <property type="nucleotide sequence ID" value="NZ_JAJOMB010000040.1"/>
</dbReference>
<gene>
    <name evidence="1" type="ORF">LR394_39830</name>
</gene>
<keyword evidence="2" id="KW-1185">Reference proteome</keyword>
<accession>A0A9X1NMT8</accession>
<dbReference type="AlphaFoldDB" id="A0A9X1NMT8"/>